<dbReference type="PROSITE" id="PS50977">
    <property type="entry name" value="HTH_TETR_2"/>
    <property type="match status" value="1"/>
</dbReference>
<dbReference type="InterPro" id="IPR001647">
    <property type="entry name" value="HTH_TetR"/>
</dbReference>
<accession>A0A7L5BU99</accession>
<dbReference type="GO" id="GO:0000976">
    <property type="term" value="F:transcription cis-regulatory region binding"/>
    <property type="evidence" value="ECO:0007669"/>
    <property type="project" value="TreeGrafter"/>
</dbReference>
<evidence type="ECO:0000256" key="3">
    <source>
        <dbReference type="ARBA" id="ARBA00023163"/>
    </source>
</evidence>
<dbReference type="Pfam" id="PF00440">
    <property type="entry name" value="TetR_N"/>
    <property type="match status" value="1"/>
</dbReference>
<evidence type="ECO:0000256" key="1">
    <source>
        <dbReference type="ARBA" id="ARBA00023015"/>
    </source>
</evidence>
<dbReference type="KEGG" id="hdh:G5B40_06680"/>
<protein>
    <submittedName>
        <fullName evidence="7">TetR/AcrR family transcriptional regulator</fullName>
    </submittedName>
</protein>
<dbReference type="InterPro" id="IPR036271">
    <property type="entry name" value="Tet_transcr_reg_TetR-rel_C_sf"/>
</dbReference>
<dbReference type="EMBL" id="CP049056">
    <property type="protein sequence ID" value="QIE55162.1"/>
    <property type="molecule type" value="Genomic_DNA"/>
</dbReference>
<dbReference type="Gene3D" id="1.10.10.60">
    <property type="entry name" value="Homeodomain-like"/>
    <property type="match status" value="1"/>
</dbReference>
<proteinExistence type="predicted"/>
<dbReference type="InterPro" id="IPR050109">
    <property type="entry name" value="HTH-type_TetR-like_transc_reg"/>
</dbReference>
<dbReference type="AlphaFoldDB" id="A0A7L5BU99"/>
<dbReference type="GO" id="GO:0003700">
    <property type="term" value="F:DNA-binding transcription factor activity"/>
    <property type="evidence" value="ECO:0007669"/>
    <property type="project" value="TreeGrafter"/>
</dbReference>
<keyword evidence="1" id="KW-0805">Transcription regulation</keyword>
<evidence type="ECO:0000259" key="6">
    <source>
        <dbReference type="PROSITE" id="PS50977"/>
    </source>
</evidence>
<evidence type="ECO:0000256" key="2">
    <source>
        <dbReference type="ARBA" id="ARBA00023125"/>
    </source>
</evidence>
<dbReference type="SUPFAM" id="SSF48498">
    <property type="entry name" value="Tetracyclin repressor-like, C-terminal domain"/>
    <property type="match status" value="1"/>
</dbReference>
<dbReference type="InterPro" id="IPR009057">
    <property type="entry name" value="Homeodomain-like_sf"/>
</dbReference>
<dbReference type="InterPro" id="IPR023772">
    <property type="entry name" value="DNA-bd_HTH_TetR-type_CS"/>
</dbReference>
<reference evidence="7 8" key="1">
    <citation type="submission" date="2020-02" db="EMBL/GenBank/DDBJ databases">
        <title>complete genome sequence of Rhodobacteraceae bacterium.</title>
        <authorList>
            <person name="Park J."/>
            <person name="Kim Y.-S."/>
            <person name="Kim K.-H."/>
        </authorList>
    </citation>
    <scope>NUCLEOTIDE SEQUENCE [LARGE SCALE GENOMIC DNA]</scope>
    <source>
        <strain evidence="7 8">RR4-56</strain>
    </source>
</reference>
<dbReference type="InterPro" id="IPR039536">
    <property type="entry name" value="TetR_C_Proteobacteria"/>
</dbReference>
<gene>
    <name evidence="7" type="ORF">G5B40_06680</name>
</gene>
<keyword evidence="3" id="KW-0804">Transcription</keyword>
<dbReference type="PANTHER" id="PTHR30055:SF146">
    <property type="entry name" value="HTH-TYPE TRANSCRIPTIONAL DUAL REGULATOR CECR"/>
    <property type="match status" value="1"/>
</dbReference>
<name>A0A7L5BU99_9RHOB</name>
<dbReference type="RefSeq" id="WP_165096613.1">
    <property type="nucleotide sequence ID" value="NZ_CP049056.1"/>
</dbReference>
<keyword evidence="8" id="KW-1185">Reference proteome</keyword>
<feature type="domain" description="HTH tetR-type" evidence="6">
    <location>
        <begin position="22"/>
        <end position="82"/>
    </location>
</feature>
<dbReference type="FunFam" id="1.10.10.60:FF:000141">
    <property type="entry name" value="TetR family transcriptional regulator"/>
    <property type="match status" value="1"/>
</dbReference>
<organism evidence="7 8">
    <name type="scientific">Pikeienuella piscinae</name>
    <dbReference type="NCBI Taxonomy" id="2748098"/>
    <lineage>
        <taxon>Bacteria</taxon>
        <taxon>Pseudomonadati</taxon>
        <taxon>Pseudomonadota</taxon>
        <taxon>Alphaproteobacteria</taxon>
        <taxon>Rhodobacterales</taxon>
        <taxon>Paracoccaceae</taxon>
        <taxon>Pikeienuella</taxon>
    </lineage>
</organism>
<dbReference type="PANTHER" id="PTHR30055">
    <property type="entry name" value="HTH-TYPE TRANSCRIPTIONAL REGULATOR RUTR"/>
    <property type="match status" value="1"/>
</dbReference>
<dbReference type="PROSITE" id="PS01081">
    <property type="entry name" value="HTH_TETR_1"/>
    <property type="match status" value="1"/>
</dbReference>
<dbReference type="SUPFAM" id="SSF46689">
    <property type="entry name" value="Homeodomain-like"/>
    <property type="match status" value="1"/>
</dbReference>
<dbReference type="Gene3D" id="1.10.357.10">
    <property type="entry name" value="Tetracycline Repressor, domain 2"/>
    <property type="match status" value="1"/>
</dbReference>
<evidence type="ECO:0000256" key="4">
    <source>
        <dbReference type="PROSITE-ProRule" id="PRU00335"/>
    </source>
</evidence>
<evidence type="ECO:0000256" key="5">
    <source>
        <dbReference type="SAM" id="MobiDB-lite"/>
    </source>
</evidence>
<evidence type="ECO:0000313" key="7">
    <source>
        <dbReference type="EMBL" id="QIE55162.1"/>
    </source>
</evidence>
<keyword evidence="2 4" id="KW-0238">DNA-binding</keyword>
<dbReference type="Pfam" id="PF14246">
    <property type="entry name" value="TetR_C_7"/>
    <property type="match status" value="1"/>
</dbReference>
<evidence type="ECO:0000313" key="8">
    <source>
        <dbReference type="Proteomes" id="UP000503336"/>
    </source>
</evidence>
<feature type="DNA-binding region" description="H-T-H motif" evidence="4">
    <location>
        <begin position="45"/>
        <end position="64"/>
    </location>
</feature>
<sequence length="216" mass="22898">MIEQAKTAVASSDRTGAPSPGEAKRAQVLSGAREVFMARGFAAASMGEIARAAGVSKGTLYVYFDGKTALFQALISEQKRNTAERLATFDPADHDVEAVLRDFARRLIAALTAPEHVALIRMVIGAAEAFPDISRSFFVNGAAYGARRLAAYLAAQAEEGVLALDDPEDAAWRFLGMCNMPALTAVVLGGERPDEAEISRRADGAVKTFMAASRSA</sequence>
<feature type="region of interest" description="Disordered" evidence="5">
    <location>
        <begin position="1"/>
        <end position="23"/>
    </location>
</feature>
<dbReference type="PRINTS" id="PR00455">
    <property type="entry name" value="HTHTETR"/>
</dbReference>
<dbReference type="Proteomes" id="UP000503336">
    <property type="component" value="Chromosome"/>
</dbReference>